<dbReference type="RefSeq" id="WP_041965426.1">
    <property type="nucleotide sequence ID" value="NZ_BASE01000036.1"/>
</dbReference>
<evidence type="ECO:0000313" key="3">
    <source>
        <dbReference type="Proteomes" id="UP000031014"/>
    </source>
</evidence>
<reference evidence="2 3" key="1">
    <citation type="submission" date="2013-06" db="EMBL/GenBank/DDBJ databases">
        <title>Whole genome shotgun sequence of Bacillus selenatarsenatis SF-1.</title>
        <authorList>
            <person name="Kuroda M."/>
            <person name="Sei K."/>
            <person name="Yamashita M."/>
            <person name="Ike M."/>
        </authorList>
    </citation>
    <scope>NUCLEOTIDE SEQUENCE [LARGE SCALE GENOMIC DNA]</scope>
    <source>
        <strain evidence="2 3">SF-1</strain>
    </source>
</reference>
<keyword evidence="3" id="KW-1185">Reference proteome</keyword>
<dbReference type="STRING" id="1321606.SAMD00020551_1738"/>
<dbReference type="InterPro" id="IPR058600">
    <property type="entry name" value="YhjD-like"/>
</dbReference>
<feature type="region of interest" description="Disordered" evidence="1">
    <location>
        <begin position="124"/>
        <end position="143"/>
    </location>
</feature>
<dbReference type="OrthoDB" id="2988956at2"/>
<organism evidence="2 3">
    <name type="scientific">Mesobacillus selenatarsenatis (strain DSM 18680 / JCM 14380 / FERM P-15431 / SF-1)</name>
    <dbReference type="NCBI Taxonomy" id="1321606"/>
    <lineage>
        <taxon>Bacteria</taxon>
        <taxon>Bacillati</taxon>
        <taxon>Bacillota</taxon>
        <taxon>Bacilli</taxon>
        <taxon>Bacillales</taxon>
        <taxon>Bacillaceae</taxon>
        <taxon>Mesobacillus</taxon>
    </lineage>
</organism>
<dbReference type="Proteomes" id="UP000031014">
    <property type="component" value="Unassembled WGS sequence"/>
</dbReference>
<evidence type="ECO:0000256" key="1">
    <source>
        <dbReference type="SAM" id="MobiDB-lite"/>
    </source>
</evidence>
<name>A0A0A8X0Y7_MESS1</name>
<accession>A0A0A8X0Y7</accession>
<proteinExistence type="predicted"/>
<dbReference type="Pfam" id="PF26325">
    <property type="entry name" value="YhjD"/>
    <property type="match status" value="1"/>
</dbReference>
<dbReference type="AlphaFoldDB" id="A0A0A8X0Y7"/>
<sequence length="143" mass="16842">MTRIPEKDRDIMEQAIYLPMVLVVLNRDLSVVENSPFKLKKPYLELIEETMKAVQKELAIVKSYLKKNNLKVEEVKRDDAFTMFLFIYKGYEEQHNYFNPRIRNKVQELMIHYLFKRFKTEQKAQAPRSAPTSAGGPDSEVVL</sequence>
<evidence type="ECO:0000313" key="2">
    <source>
        <dbReference type="EMBL" id="GAM13593.1"/>
    </source>
</evidence>
<protein>
    <submittedName>
        <fullName evidence="2">YhjD</fullName>
    </submittedName>
</protein>
<dbReference type="EMBL" id="BASE01000036">
    <property type="protein sequence ID" value="GAM13593.1"/>
    <property type="molecule type" value="Genomic_DNA"/>
</dbReference>
<comment type="caution">
    <text evidence="2">The sequence shown here is derived from an EMBL/GenBank/DDBJ whole genome shotgun (WGS) entry which is preliminary data.</text>
</comment>
<gene>
    <name evidence="2" type="ORF">SAMD00020551_1738</name>
</gene>